<evidence type="ECO:0000259" key="1">
    <source>
        <dbReference type="Pfam" id="PF03732"/>
    </source>
</evidence>
<sequence>MGHDVIVQKLINFISPPKACPYHQSSSSSLEKSTNIAVEFYPIVFGFIDQYLFESIPRQVLINQQLKIVDQICLPKKSKDFSELIPGKLETYKFSFENELDYRRLYSTMPFFDKLNTAGNYTLSLLPKSILYEAQTIPGVTRYNMSINHQLFDRNQYNLLLHRLLYFAKHRLTTVKIVEYILKTIKYPIKSSKKHSVLYISHEECDYMKEFMLHGFTRIFEENLYVFKPPKYMYEYPTSKMWTQEETKNYFKQALYGFGHPSENIERFLESIKNITKANDESENQEILEIARGKLIPSAGLWFDNNKHNFKKWADFEIVFRNRYFSTTMIHKKFSKLQQRIQLHDEPVTSYIDDVINLCREIDPNISDSIIIQHLMNGINLDLKNEISRHDSSVKHYGRSRIVLIDGEDDLKHKGRSEYAKWGTYFLREIPDNCDAFM</sequence>
<accession>A0A815SMB8</accession>
<protein>
    <recommendedName>
        <fullName evidence="1">Retrotransposon gag domain-containing protein</fullName>
    </recommendedName>
</protein>
<feature type="domain" description="Retrotransposon gag" evidence="1">
    <location>
        <begin position="304"/>
        <end position="380"/>
    </location>
</feature>
<dbReference type="PANTHER" id="PTHR33223">
    <property type="entry name" value="CCHC-TYPE DOMAIN-CONTAINING PROTEIN"/>
    <property type="match status" value="1"/>
</dbReference>
<dbReference type="Proteomes" id="UP000663864">
    <property type="component" value="Unassembled WGS sequence"/>
</dbReference>
<dbReference type="AlphaFoldDB" id="A0A815SMB8"/>
<gene>
    <name evidence="2" type="ORF">ZHD862_LOCUS37137</name>
</gene>
<comment type="caution">
    <text evidence="2">The sequence shown here is derived from an EMBL/GenBank/DDBJ whole genome shotgun (WGS) entry which is preliminary data.</text>
</comment>
<dbReference type="PANTHER" id="PTHR33223:SF6">
    <property type="entry name" value="CCHC-TYPE DOMAIN-CONTAINING PROTEIN"/>
    <property type="match status" value="1"/>
</dbReference>
<evidence type="ECO:0000313" key="2">
    <source>
        <dbReference type="EMBL" id="CAF1493811.1"/>
    </source>
</evidence>
<name>A0A815SMB8_9BILA</name>
<reference evidence="2" key="1">
    <citation type="submission" date="2021-02" db="EMBL/GenBank/DDBJ databases">
        <authorList>
            <person name="Nowell W R."/>
        </authorList>
    </citation>
    <scope>NUCLEOTIDE SEQUENCE</scope>
</reference>
<dbReference type="Pfam" id="PF03732">
    <property type="entry name" value="Retrotrans_gag"/>
    <property type="match status" value="1"/>
</dbReference>
<organism evidence="2 3">
    <name type="scientific">Rotaria sordida</name>
    <dbReference type="NCBI Taxonomy" id="392033"/>
    <lineage>
        <taxon>Eukaryota</taxon>
        <taxon>Metazoa</taxon>
        <taxon>Spiralia</taxon>
        <taxon>Gnathifera</taxon>
        <taxon>Rotifera</taxon>
        <taxon>Eurotatoria</taxon>
        <taxon>Bdelloidea</taxon>
        <taxon>Philodinida</taxon>
        <taxon>Philodinidae</taxon>
        <taxon>Rotaria</taxon>
    </lineage>
</organism>
<dbReference type="InterPro" id="IPR005162">
    <property type="entry name" value="Retrotrans_gag_dom"/>
</dbReference>
<proteinExistence type="predicted"/>
<evidence type="ECO:0000313" key="3">
    <source>
        <dbReference type="Proteomes" id="UP000663864"/>
    </source>
</evidence>
<dbReference type="EMBL" id="CAJNOT010006664">
    <property type="protein sequence ID" value="CAF1493811.1"/>
    <property type="molecule type" value="Genomic_DNA"/>
</dbReference>